<keyword evidence="10 19" id="KW-0378">Hydrolase</keyword>
<evidence type="ECO:0000256" key="15">
    <source>
        <dbReference type="ARBA" id="ARBA00023239"/>
    </source>
</evidence>
<dbReference type="InterPro" id="IPR032677">
    <property type="entry name" value="GTP_cyclohydro_II"/>
</dbReference>
<feature type="binding site" evidence="19">
    <location>
        <position position="143"/>
    </location>
    <ligand>
        <name>Mg(2+)</name>
        <dbReference type="ChEBI" id="CHEBI:18420"/>
        <label>2</label>
    </ligand>
</feature>
<comment type="catalytic activity">
    <reaction evidence="18 19">
        <text>GTP + 4 H2O = 2,5-diamino-6-hydroxy-4-(5-phosphoribosylamino)-pyrimidine + formate + 2 phosphate + 3 H(+)</text>
        <dbReference type="Rhea" id="RHEA:23704"/>
        <dbReference type="ChEBI" id="CHEBI:15377"/>
        <dbReference type="ChEBI" id="CHEBI:15378"/>
        <dbReference type="ChEBI" id="CHEBI:15740"/>
        <dbReference type="ChEBI" id="CHEBI:37565"/>
        <dbReference type="ChEBI" id="CHEBI:43474"/>
        <dbReference type="ChEBI" id="CHEBI:58614"/>
        <dbReference type="EC" id="3.5.4.25"/>
    </reaction>
</comment>
<dbReference type="PIRSF" id="PIRSF001259">
    <property type="entry name" value="RibA"/>
    <property type="match status" value="1"/>
</dbReference>
<dbReference type="FunFam" id="3.90.870.10:FF:000001">
    <property type="entry name" value="Riboflavin biosynthesis protein RibBA"/>
    <property type="match status" value="1"/>
</dbReference>
<feature type="binding site" evidence="19">
    <location>
        <position position="29"/>
    </location>
    <ligand>
        <name>Mg(2+)</name>
        <dbReference type="ChEBI" id="CHEBI:18420"/>
        <label>1</label>
    </ligand>
</feature>
<keyword evidence="16 19" id="KW-0511">Multifunctional enzyme</keyword>
<dbReference type="FunFam" id="3.40.50.10990:FF:000001">
    <property type="entry name" value="Riboflavin biosynthesis protein RibBA"/>
    <property type="match status" value="1"/>
</dbReference>
<dbReference type="InterPro" id="IPR000422">
    <property type="entry name" value="DHBP_synthase_RibB"/>
</dbReference>
<feature type="binding site" evidence="19">
    <location>
        <begin position="28"/>
        <end position="29"/>
    </location>
    <ligand>
        <name>D-ribulose 5-phosphate</name>
        <dbReference type="ChEBI" id="CHEBI:58121"/>
    </ligand>
</feature>
<feature type="binding site" evidence="19">
    <location>
        <position position="273"/>
    </location>
    <ligand>
        <name>GTP</name>
        <dbReference type="ChEBI" id="CHEBI:37565"/>
    </ligand>
</feature>
<feature type="binding site" evidence="19">
    <location>
        <begin position="295"/>
        <end position="297"/>
    </location>
    <ligand>
        <name>GTP</name>
        <dbReference type="ChEBI" id="CHEBI:37565"/>
    </ligand>
</feature>
<evidence type="ECO:0000256" key="14">
    <source>
        <dbReference type="ARBA" id="ARBA00023211"/>
    </source>
</evidence>
<protein>
    <recommendedName>
        <fullName evidence="19">Riboflavin biosynthesis protein RibBA</fullName>
    </recommendedName>
    <domain>
        <recommendedName>
            <fullName evidence="19">3,4-dihydroxy-2-butanone 4-phosphate synthase</fullName>
            <shortName evidence="19">DHBP synthase</shortName>
            <ecNumber evidence="19">4.1.99.12</ecNumber>
        </recommendedName>
    </domain>
    <domain>
        <recommendedName>
            <fullName evidence="19">GTP cyclohydrolase-2</fullName>
            <ecNumber evidence="19">3.5.4.25</ecNumber>
        </recommendedName>
        <alternativeName>
            <fullName evidence="19">GTP cyclohydrolase II</fullName>
        </alternativeName>
    </domain>
</protein>
<keyword evidence="15 19" id="KW-0456">Lyase</keyword>
<dbReference type="CDD" id="cd00641">
    <property type="entry name" value="GTP_cyclohydro2"/>
    <property type="match status" value="1"/>
</dbReference>
<evidence type="ECO:0000256" key="17">
    <source>
        <dbReference type="ARBA" id="ARBA00043932"/>
    </source>
</evidence>
<comment type="cofactor">
    <cofactor evidence="19">
        <name>Zn(2+)</name>
        <dbReference type="ChEBI" id="CHEBI:29105"/>
    </cofactor>
    <text evidence="19">Binds 1 zinc ion per subunit.</text>
</comment>
<dbReference type="GO" id="GO:0009231">
    <property type="term" value="P:riboflavin biosynthetic process"/>
    <property type="evidence" value="ECO:0007669"/>
    <property type="project" value="UniProtKB-UniRule"/>
</dbReference>
<comment type="similarity">
    <text evidence="19">In the C-terminal section; belongs to the GTP cyclohydrolase II family.</text>
</comment>
<evidence type="ECO:0000313" key="22">
    <source>
        <dbReference type="Proteomes" id="UP000768462"/>
    </source>
</evidence>
<dbReference type="NCBIfam" id="NF006803">
    <property type="entry name" value="PRK09311.1"/>
    <property type="match status" value="1"/>
</dbReference>
<keyword evidence="14 19" id="KW-0464">Manganese</keyword>
<sequence length="400" mass="45043">MSEFYTIEEAIKDIKEGKMVIVIDDPDRENEGDLLMAAEKVTPEAINFMAKFGRGLICMPLEGERLRDLKIEPMVEKNTDNHETAFTVSVDHISTTTGISAYERALTIQKILDEDSIGKDFRRPGHIFPLQARDGGVLKRVGHTEAAVDLAKMAGLKPAGVICEIMSEDGTMARTEELLEFGKLHNIKVITIADLVRYRRKTEVLVERAAAVDMPTKYGNFKMYGFINKLNGEHHVALVKGEIDENKPILTRLHSECLTGDVLGSNRCDCGEQLAEALRRIEEEGCGILLYMRQEGRGIGLINKLKAYDLQDHGYDTVEANIKLGFPADLRDYGIGAQILRELGAKKLRLMTNNPKKIKGLDGYDIEVVERVPIQINYNKDNEFYLKTKQNKMDHILSYK</sequence>
<dbReference type="AlphaFoldDB" id="A0A927W3R5"/>
<feature type="site" description="Essential for DHBP synthase activity" evidence="19">
    <location>
        <position position="126"/>
    </location>
</feature>
<dbReference type="SUPFAM" id="SSF142695">
    <property type="entry name" value="RibA-like"/>
    <property type="match status" value="1"/>
</dbReference>
<feature type="binding site" evidence="19">
    <location>
        <position position="268"/>
    </location>
    <ligand>
        <name>Zn(2+)</name>
        <dbReference type="ChEBI" id="CHEBI:29105"/>
        <note>catalytic</note>
    </ligand>
</feature>
<proteinExistence type="inferred from homology"/>
<feature type="region of interest" description="GTP cyclohydrolase II" evidence="19">
    <location>
        <begin position="202"/>
        <end position="400"/>
    </location>
</feature>
<evidence type="ECO:0000256" key="7">
    <source>
        <dbReference type="ARBA" id="ARBA00022619"/>
    </source>
</evidence>
<evidence type="ECO:0000256" key="12">
    <source>
        <dbReference type="ARBA" id="ARBA00022842"/>
    </source>
</evidence>
<keyword evidence="12 19" id="KW-0460">Magnesium</keyword>
<dbReference type="InterPro" id="IPR000926">
    <property type="entry name" value="RibA"/>
</dbReference>
<evidence type="ECO:0000256" key="4">
    <source>
        <dbReference type="ARBA" id="ARBA00004853"/>
    </source>
</evidence>
<feature type="binding site" evidence="19">
    <location>
        <position position="352"/>
    </location>
    <ligand>
        <name>GTP</name>
        <dbReference type="ChEBI" id="CHEBI:37565"/>
    </ligand>
</feature>
<dbReference type="HAMAP" id="MF_01283">
    <property type="entry name" value="RibBA"/>
    <property type="match status" value="1"/>
</dbReference>
<comment type="caution">
    <text evidence="21">The sequence shown here is derived from an EMBL/GenBank/DDBJ whole genome shotgun (WGS) entry which is preliminary data.</text>
</comment>
<evidence type="ECO:0000256" key="8">
    <source>
        <dbReference type="ARBA" id="ARBA00022723"/>
    </source>
</evidence>
<evidence type="ECO:0000256" key="13">
    <source>
        <dbReference type="ARBA" id="ARBA00023134"/>
    </source>
</evidence>
<feature type="binding site" evidence="19">
    <location>
        <position position="164"/>
    </location>
    <ligand>
        <name>D-ribulose 5-phosphate</name>
        <dbReference type="ChEBI" id="CHEBI:58121"/>
    </ligand>
</feature>
<dbReference type="InterPro" id="IPR016299">
    <property type="entry name" value="Riboflavin_synth_RibBA"/>
</dbReference>
<keyword evidence="13 19" id="KW-0342">GTP-binding</keyword>
<comment type="pathway">
    <text evidence="4 19">Cofactor biosynthesis; riboflavin biosynthesis; 5-amino-6-(D-ribitylamino)uracil from GTP: step 1/4.</text>
</comment>
<dbReference type="Pfam" id="PF00925">
    <property type="entry name" value="GTP_cyclohydro2"/>
    <property type="match status" value="1"/>
</dbReference>
<dbReference type="NCBIfam" id="NF001591">
    <property type="entry name" value="PRK00393.1"/>
    <property type="match status" value="1"/>
</dbReference>
<comment type="catalytic activity">
    <reaction evidence="1 19">
        <text>D-ribulose 5-phosphate = (2S)-2-hydroxy-3-oxobutyl phosphate + formate + H(+)</text>
        <dbReference type="Rhea" id="RHEA:18457"/>
        <dbReference type="ChEBI" id="CHEBI:15378"/>
        <dbReference type="ChEBI" id="CHEBI:15740"/>
        <dbReference type="ChEBI" id="CHEBI:58121"/>
        <dbReference type="ChEBI" id="CHEBI:58830"/>
        <dbReference type="EC" id="4.1.99.12"/>
    </reaction>
</comment>
<keyword evidence="11 19" id="KW-0862">Zinc</keyword>
<feature type="binding site" evidence="19">
    <location>
        <position position="257"/>
    </location>
    <ligand>
        <name>Zn(2+)</name>
        <dbReference type="ChEBI" id="CHEBI:29105"/>
        <note>catalytic</note>
    </ligand>
</feature>
<evidence type="ECO:0000256" key="11">
    <source>
        <dbReference type="ARBA" id="ARBA00022833"/>
    </source>
</evidence>
<keyword evidence="8 19" id="KW-0479">Metal-binding</keyword>
<comment type="function">
    <text evidence="17 19">Catalyzes the conversion of GTP to 2,5-diamino-6-ribosylamino-4(3H)-pyrimidinone 5'-phosphate (DARP), formate and pyrophosphate.</text>
</comment>
<accession>A0A927W3R5</accession>
<keyword evidence="9 19" id="KW-0547">Nucleotide-binding</keyword>
<dbReference type="GO" id="GO:0008686">
    <property type="term" value="F:3,4-dihydroxy-2-butanone-4-phosphate synthase activity"/>
    <property type="evidence" value="ECO:0007669"/>
    <property type="project" value="UniProtKB-UniRule"/>
</dbReference>
<evidence type="ECO:0000313" key="21">
    <source>
        <dbReference type="EMBL" id="MBE6059963.1"/>
    </source>
</evidence>
<evidence type="ECO:0000256" key="6">
    <source>
        <dbReference type="ARBA" id="ARBA00005520"/>
    </source>
</evidence>
<feature type="binding site" evidence="19">
    <location>
        <begin position="252"/>
        <end position="256"/>
    </location>
    <ligand>
        <name>GTP</name>
        <dbReference type="ChEBI" id="CHEBI:37565"/>
    </ligand>
</feature>
<dbReference type="HAMAP" id="MF_00180">
    <property type="entry name" value="RibB"/>
    <property type="match status" value="1"/>
</dbReference>
<name>A0A927W3R5_9CLOT</name>
<dbReference type="EMBL" id="SVCM01000081">
    <property type="protein sequence ID" value="MBE6059963.1"/>
    <property type="molecule type" value="Genomic_DNA"/>
</dbReference>
<dbReference type="Proteomes" id="UP000768462">
    <property type="component" value="Unassembled WGS sequence"/>
</dbReference>
<evidence type="ECO:0000256" key="18">
    <source>
        <dbReference type="ARBA" id="ARBA00049295"/>
    </source>
</evidence>
<dbReference type="NCBIfam" id="TIGR00506">
    <property type="entry name" value="ribB"/>
    <property type="match status" value="1"/>
</dbReference>
<dbReference type="PANTHER" id="PTHR21327">
    <property type="entry name" value="GTP CYCLOHYDROLASE II-RELATED"/>
    <property type="match status" value="1"/>
</dbReference>
<feature type="active site" description="Proton acceptor; for GTP cyclohydrolase activity" evidence="19">
    <location>
        <position position="329"/>
    </location>
</feature>
<dbReference type="HAMAP" id="MF_00179">
    <property type="entry name" value="RibA"/>
    <property type="match status" value="1"/>
</dbReference>
<feature type="binding site" evidence="19">
    <location>
        <position position="33"/>
    </location>
    <ligand>
        <name>D-ribulose 5-phosphate</name>
        <dbReference type="ChEBI" id="CHEBI:58121"/>
    </ligand>
</feature>
<evidence type="ECO:0000256" key="10">
    <source>
        <dbReference type="ARBA" id="ARBA00022801"/>
    </source>
</evidence>
<dbReference type="NCBIfam" id="TIGR00505">
    <property type="entry name" value="ribA"/>
    <property type="match status" value="1"/>
</dbReference>
<feature type="binding site" evidence="19">
    <location>
        <position position="317"/>
    </location>
    <ligand>
        <name>GTP</name>
        <dbReference type="ChEBI" id="CHEBI:37565"/>
    </ligand>
</feature>
<dbReference type="GO" id="GO:0030145">
    <property type="term" value="F:manganese ion binding"/>
    <property type="evidence" value="ECO:0007669"/>
    <property type="project" value="UniProtKB-UniRule"/>
</dbReference>
<dbReference type="Gene3D" id="3.90.870.10">
    <property type="entry name" value="DHBP synthase"/>
    <property type="match status" value="1"/>
</dbReference>
<feature type="binding site" evidence="19">
    <location>
        <position position="270"/>
    </location>
    <ligand>
        <name>Zn(2+)</name>
        <dbReference type="ChEBI" id="CHEBI:29105"/>
        <note>catalytic</note>
    </ligand>
</feature>
<feature type="binding site" evidence="19">
    <location>
        <position position="357"/>
    </location>
    <ligand>
        <name>GTP</name>
        <dbReference type="ChEBI" id="CHEBI:37565"/>
    </ligand>
</feature>
<dbReference type="InterPro" id="IPR036144">
    <property type="entry name" value="RibA-like_sf"/>
</dbReference>
<dbReference type="EC" id="4.1.99.12" evidence="19"/>
<feature type="domain" description="GTP cyclohydrolase II" evidence="20">
    <location>
        <begin position="208"/>
        <end position="373"/>
    </location>
</feature>
<gene>
    <name evidence="19" type="primary">ribBA</name>
    <name evidence="21" type="ORF">E7215_07295</name>
</gene>
<comment type="cofactor">
    <cofactor evidence="19">
        <name>Mg(2+)</name>
        <dbReference type="ChEBI" id="CHEBI:18420"/>
    </cofactor>
    <cofactor evidence="19">
        <name>Mn(2+)</name>
        <dbReference type="ChEBI" id="CHEBI:29035"/>
    </cofactor>
    <text evidence="19">Binds 2 divalent metal cations per subunit. Magnesium or manganese.</text>
</comment>
<comment type="similarity">
    <text evidence="6 19">In the N-terminal section; belongs to the DHBP synthase family.</text>
</comment>
<dbReference type="GO" id="GO:0008270">
    <property type="term" value="F:zinc ion binding"/>
    <property type="evidence" value="ECO:0007669"/>
    <property type="project" value="UniProtKB-UniRule"/>
</dbReference>
<dbReference type="GO" id="GO:0005829">
    <property type="term" value="C:cytosol"/>
    <property type="evidence" value="ECO:0007669"/>
    <property type="project" value="TreeGrafter"/>
</dbReference>
<comment type="pathway">
    <text evidence="5 19">Cofactor biosynthesis; riboflavin biosynthesis; 2-hydroxy-3-oxobutyl phosphate from D-ribulose 5-phosphate: step 1/1.</text>
</comment>
<evidence type="ECO:0000256" key="16">
    <source>
        <dbReference type="ARBA" id="ARBA00023268"/>
    </source>
</evidence>
<comment type="function">
    <text evidence="3 19">Catalyzes the conversion of D-ribulose 5-phosphate to formate and 3,4-dihydroxy-2-butanone 4-phosphate.</text>
</comment>
<evidence type="ECO:0000256" key="2">
    <source>
        <dbReference type="ARBA" id="ARBA00001936"/>
    </source>
</evidence>
<evidence type="ECO:0000256" key="3">
    <source>
        <dbReference type="ARBA" id="ARBA00002284"/>
    </source>
</evidence>
<evidence type="ECO:0000256" key="9">
    <source>
        <dbReference type="ARBA" id="ARBA00022741"/>
    </source>
</evidence>
<keyword evidence="7 19" id="KW-0686">Riboflavin biosynthesis</keyword>
<reference evidence="21" key="1">
    <citation type="submission" date="2019-04" db="EMBL/GenBank/DDBJ databases">
        <title>Evolution of Biomass-Degrading Anaerobic Consortia Revealed by Metagenomics.</title>
        <authorList>
            <person name="Peng X."/>
        </authorList>
    </citation>
    <scope>NUCLEOTIDE SEQUENCE</scope>
    <source>
        <strain evidence="21">SIG254</strain>
    </source>
</reference>
<dbReference type="Pfam" id="PF00926">
    <property type="entry name" value="DHBP_synthase"/>
    <property type="match status" value="1"/>
</dbReference>
<dbReference type="SUPFAM" id="SSF55821">
    <property type="entry name" value="YrdC/RibB"/>
    <property type="match status" value="1"/>
</dbReference>
<evidence type="ECO:0000256" key="5">
    <source>
        <dbReference type="ARBA" id="ARBA00004904"/>
    </source>
</evidence>
<dbReference type="EC" id="3.5.4.25" evidence="19"/>
<dbReference type="GO" id="GO:0000287">
    <property type="term" value="F:magnesium ion binding"/>
    <property type="evidence" value="ECO:0007669"/>
    <property type="project" value="UniProtKB-UniRule"/>
</dbReference>
<evidence type="ECO:0000256" key="19">
    <source>
        <dbReference type="HAMAP-Rule" id="MF_01283"/>
    </source>
</evidence>
<dbReference type="GO" id="GO:0005525">
    <property type="term" value="F:GTP binding"/>
    <property type="evidence" value="ECO:0007669"/>
    <property type="project" value="UniProtKB-KW"/>
</dbReference>
<feature type="binding site" evidence="19">
    <location>
        <position position="29"/>
    </location>
    <ligand>
        <name>Mg(2+)</name>
        <dbReference type="ChEBI" id="CHEBI:18420"/>
        <label>2</label>
    </ligand>
</feature>
<dbReference type="GO" id="GO:0003935">
    <property type="term" value="F:GTP cyclohydrolase II activity"/>
    <property type="evidence" value="ECO:0007669"/>
    <property type="project" value="UniProtKB-UniRule"/>
</dbReference>
<evidence type="ECO:0000256" key="1">
    <source>
        <dbReference type="ARBA" id="ARBA00000141"/>
    </source>
</evidence>
<evidence type="ECO:0000259" key="20">
    <source>
        <dbReference type="Pfam" id="PF00925"/>
    </source>
</evidence>
<comment type="cofactor">
    <cofactor evidence="2">
        <name>Mn(2+)</name>
        <dbReference type="ChEBI" id="CHEBI:29035"/>
    </cofactor>
</comment>
<organism evidence="21 22">
    <name type="scientific">Clostridium sulfidigenes</name>
    <dbReference type="NCBI Taxonomy" id="318464"/>
    <lineage>
        <taxon>Bacteria</taxon>
        <taxon>Bacillati</taxon>
        <taxon>Bacillota</taxon>
        <taxon>Clostridia</taxon>
        <taxon>Eubacteriales</taxon>
        <taxon>Clostridiaceae</taxon>
        <taxon>Clostridium</taxon>
    </lineage>
</organism>
<feature type="site" description="Essential for DHBP synthase activity" evidence="19">
    <location>
        <position position="164"/>
    </location>
</feature>
<dbReference type="InterPro" id="IPR017945">
    <property type="entry name" value="DHBP_synth_RibB-like_a/b_dom"/>
</dbReference>
<dbReference type="PANTHER" id="PTHR21327:SF18">
    <property type="entry name" value="3,4-DIHYDROXY-2-BUTANONE 4-PHOSPHATE SYNTHASE"/>
    <property type="match status" value="1"/>
</dbReference>
<dbReference type="Gene3D" id="3.40.50.10990">
    <property type="entry name" value="GTP cyclohydrolase II"/>
    <property type="match status" value="1"/>
</dbReference>
<feature type="region of interest" description="DHBP synthase" evidence="19">
    <location>
        <begin position="1"/>
        <end position="201"/>
    </location>
</feature>
<feature type="active site" description="Nucleophile; for GTP cyclohydrolase activity" evidence="19">
    <location>
        <position position="331"/>
    </location>
</feature>
<feature type="binding site" evidence="19">
    <location>
        <begin position="140"/>
        <end position="144"/>
    </location>
    <ligand>
        <name>D-ribulose 5-phosphate</name>
        <dbReference type="ChEBI" id="CHEBI:58121"/>
    </ligand>
</feature>